<reference evidence="2" key="1">
    <citation type="submission" date="2022-10" db="EMBL/GenBank/DDBJ databases">
        <title>The complete genomes of actinobacterial strains from the NBC collection.</title>
        <authorList>
            <person name="Joergensen T.S."/>
            <person name="Alvarez Arevalo M."/>
            <person name="Sterndorff E.B."/>
            <person name="Faurdal D."/>
            <person name="Vuksanovic O."/>
            <person name="Mourched A.-S."/>
            <person name="Charusanti P."/>
            <person name="Shaw S."/>
            <person name="Blin K."/>
            <person name="Weber T."/>
        </authorList>
    </citation>
    <scope>NUCLEOTIDE SEQUENCE</scope>
    <source>
        <strain evidence="2">NBC_01432</strain>
    </source>
</reference>
<sequence>MASNSGQQDSGSQRDSRPEADTYNFADLVRSSGALNPQRQTADSSAPSRADVEAMRRDMGITQGTGPGYRIADHARATMASLAPEPRHDAEAPTSGSGRGYNFADLVRASLPGIERENSGAASQPSGPAAGTRNTAPGKTSRGAHR</sequence>
<feature type="region of interest" description="Disordered" evidence="1">
    <location>
        <begin position="1"/>
        <end position="146"/>
    </location>
</feature>
<feature type="compositionally biased region" description="Polar residues" evidence="1">
    <location>
        <begin position="33"/>
        <end position="47"/>
    </location>
</feature>
<feature type="compositionally biased region" description="Low complexity" evidence="1">
    <location>
        <begin position="1"/>
        <end position="11"/>
    </location>
</feature>
<organism evidence="2 3">
    <name type="scientific">Streptomyces niveus</name>
    <name type="common">Streptomyces spheroides</name>
    <dbReference type="NCBI Taxonomy" id="193462"/>
    <lineage>
        <taxon>Bacteria</taxon>
        <taxon>Bacillati</taxon>
        <taxon>Actinomycetota</taxon>
        <taxon>Actinomycetes</taxon>
        <taxon>Kitasatosporales</taxon>
        <taxon>Streptomycetaceae</taxon>
        <taxon>Streptomyces</taxon>
    </lineage>
</organism>
<accession>A0ABZ2A1D9</accession>
<keyword evidence="3" id="KW-1185">Reference proteome</keyword>
<proteinExistence type="predicted"/>
<gene>
    <name evidence="2" type="ORF">OG442_12350</name>
</gene>
<evidence type="ECO:0000313" key="3">
    <source>
        <dbReference type="Proteomes" id="UP001432209"/>
    </source>
</evidence>
<dbReference type="RefSeq" id="WP_329075913.1">
    <property type="nucleotide sequence ID" value="NZ_CP108849.2"/>
</dbReference>
<feature type="compositionally biased region" description="Low complexity" evidence="1">
    <location>
        <begin position="119"/>
        <end position="131"/>
    </location>
</feature>
<dbReference type="EMBL" id="CP109495">
    <property type="protein sequence ID" value="WUX52251.1"/>
    <property type="molecule type" value="Genomic_DNA"/>
</dbReference>
<dbReference type="Proteomes" id="UP001432209">
    <property type="component" value="Chromosome"/>
</dbReference>
<protein>
    <submittedName>
        <fullName evidence="2">Uncharacterized protein</fullName>
    </submittedName>
</protein>
<evidence type="ECO:0000313" key="2">
    <source>
        <dbReference type="EMBL" id="WUX52251.1"/>
    </source>
</evidence>
<feature type="compositionally biased region" description="Basic and acidic residues" evidence="1">
    <location>
        <begin position="50"/>
        <end position="59"/>
    </location>
</feature>
<evidence type="ECO:0000256" key="1">
    <source>
        <dbReference type="SAM" id="MobiDB-lite"/>
    </source>
</evidence>
<name>A0ABZ2A1D9_STRNV</name>